<comment type="caution">
    <text evidence="2">The sequence shown here is derived from an EMBL/GenBank/DDBJ whole genome shotgun (WGS) entry which is preliminary data.</text>
</comment>
<evidence type="ECO:0000313" key="2">
    <source>
        <dbReference type="EMBL" id="TWG10627.1"/>
    </source>
</evidence>
<feature type="transmembrane region" description="Helical" evidence="1">
    <location>
        <begin position="444"/>
        <end position="462"/>
    </location>
</feature>
<feature type="transmembrane region" description="Helical" evidence="1">
    <location>
        <begin position="83"/>
        <end position="99"/>
    </location>
</feature>
<organism evidence="2 3">
    <name type="scientific">Actinoplanes teichomyceticus</name>
    <dbReference type="NCBI Taxonomy" id="1867"/>
    <lineage>
        <taxon>Bacteria</taxon>
        <taxon>Bacillati</taxon>
        <taxon>Actinomycetota</taxon>
        <taxon>Actinomycetes</taxon>
        <taxon>Micromonosporales</taxon>
        <taxon>Micromonosporaceae</taxon>
        <taxon>Actinoplanes</taxon>
    </lineage>
</organism>
<feature type="transmembrane region" description="Helical" evidence="1">
    <location>
        <begin position="715"/>
        <end position="735"/>
    </location>
</feature>
<keyword evidence="1" id="KW-0472">Membrane</keyword>
<sequence>MTTVVLPVRTPAHRAPRDPRSGVAPLTLGAAASVLLAGLAVTASRGGWYEAGVLTFFLAVLTPFAAGVSVLLRSEVSSRVRRWAVLTVGLLPTVVYRLTDPLLLTGFDEQLHLRTLVDLVQGAPLFSPNPLLAASPRFPGLELLTLAVHRASGLPLMAAVTLVVLLCRLILVLALFRLAEHVTGDERAGALAVGVYAASPQFYFFNSQFAYQTLALSLAVSGGYLLARATRSARPWMPVLGAVVCLAATAITHHLTSWITAGALLVWTATAGRRDRRLVGIGALAAVAAVVAQAVPIAGQLSGYLGPMVDSAVAQAGALFGGSSQRTLFADSAGASTPVWERLVLVAYAVLITVAAVVIALALFRHARRRGDAQLFVLGLLALLPPASFAGRFAPQISEMCDRATTFTFIPFAIAAAWVFRHGRLSAPGGAAGRTHATLTRTGVTLLLTCLGYLGGLILGSGPDWGRLPGSFLVVADSRSLDAETLAAARWSADHLAPGSTIMADRMPATLFAATGRLWVDVAPRAGLEPATFYFSETWGAEQTRTARAMGLRYLYVDTRLAESLPHQQWYFYAGETPQQRQLTASALTKFDGVDGIRAAYRHGPVSIYDLAGLGVVSQTRGWTGSADPHPWRDLFLGAALLLLLRWRAVPAMARELGPAGSLAVATALVALGAGAAVAVGFRPGWWLTVGLLPALLLIPVSRPARRPRPAAHPSIVVTAVLAALIAAGGVALSVRSAWSVDVTRVDRIIAAVRESG</sequence>
<keyword evidence="1" id="KW-0812">Transmembrane</keyword>
<feature type="transmembrane region" description="Helical" evidence="1">
    <location>
        <begin position="661"/>
        <end position="680"/>
    </location>
</feature>
<keyword evidence="1" id="KW-1133">Transmembrane helix</keyword>
<dbReference type="AlphaFoldDB" id="A0A561VG97"/>
<feature type="transmembrane region" description="Helical" evidence="1">
    <location>
        <begin position="343"/>
        <end position="363"/>
    </location>
</feature>
<accession>A0A561VG97</accession>
<feature type="transmembrane region" description="Helical" evidence="1">
    <location>
        <begin position="406"/>
        <end position="423"/>
    </location>
</feature>
<reference evidence="2 3" key="1">
    <citation type="submission" date="2019-06" db="EMBL/GenBank/DDBJ databases">
        <title>Sequencing the genomes of 1000 actinobacteria strains.</title>
        <authorList>
            <person name="Klenk H.-P."/>
        </authorList>
    </citation>
    <scope>NUCLEOTIDE SEQUENCE [LARGE SCALE GENOMIC DNA]</scope>
    <source>
        <strain evidence="2 3">DSM 43866</strain>
    </source>
</reference>
<evidence type="ECO:0000313" key="3">
    <source>
        <dbReference type="Proteomes" id="UP000320239"/>
    </source>
</evidence>
<name>A0A561VG97_ACTTI</name>
<feature type="transmembrane region" description="Helical" evidence="1">
    <location>
        <begin position="154"/>
        <end position="176"/>
    </location>
</feature>
<proteinExistence type="predicted"/>
<feature type="transmembrane region" description="Helical" evidence="1">
    <location>
        <begin position="686"/>
        <end position="703"/>
    </location>
</feature>
<protein>
    <submittedName>
        <fullName evidence="2">Uncharacterized protein</fullName>
    </submittedName>
</protein>
<dbReference type="OrthoDB" id="4664005at2"/>
<dbReference type="RefSeq" id="WP_122976634.1">
    <property type="nucleotide sequence ID" value="NZ_BOMX01000126.1"/>
</dbReference>
<dbReference type="Proteomes" id="UP000320239">
    <property type="component" value="Unassembled WGS sequence"/>
</dbReference>
<dbReference type="EMBL" id="VIWY01000007">
    <property type="protein sequence ID" value="TWG10627.1"/>
    <property type="molecule type" value="Genomic_DNA"/>
</dbReference>
<feature type="transmembrane region" description="Helical" evidence="1">
    <location>
        <begin position="375"/>
        <end position="394"/>
    </location>
</feature>
<evidence type="ECO:0000256" key="1">
    <source>
        <dbReference type="SAM" id="Phobius"/>
    </source>
</evidence>
<feature type="transmembrane region" description="Helical" evidence="1">
    <location>
        <begin position="278"/>
        <end position="298"/>
    </location>
</feature>
<gene>
    <name evidence="2" type="ORF">FHX34_107119</name>
</gene>
<feature type="transmembrane region" description="Helical" evidence="1">
    <location>
        <begin position="48"/>
        <end position="71"/>
    </location>
</feature>
<keyword evidence="3" id="KW-1185">Reference proteome</keyword>
<feature type="transmembrane region" description="Helical" evidence="1">
    <location>
        <begin position="23"/>
        <end position="42"/>
    </location>
</feature>
<feature type="transmembrane region" description="Helical" evidence="1">
    <location>
        <begin position="209"/>
        <end position="227"/>
    </location>
</feature>